<proteinExistence type="inferred from homology"/>
<evidence type="ECO:0000256" key="3">
    <source>
        <dbReference type="ARBA" id="ARBA00022475"/>
    </source>
</evidence>
<evidence type="ECO:0000256" key="6">
    <source>
        <dbReference type="ARBA" id="ARBA00022989"/>
    </source>
</evidence>
<dbReference type="PROSITE" id="PS50928">
    <property type="entry name" value="ABC_TM1"/>
    <property type="match status" value="1"/>
</dbReference>
<keyword evidence="2 8" id="KW-0813">Transport</keyword>
<evidence type="ECO:0000256" key="2">
    <source>
        <dbReference type="ARBA" id="ARBA00022448"/>
    </source>
</evidence>
<keyword evidence="6 8" id="KW-1133">Transmembrane helix</keyword>
<reference evidence="10" key="1">
    <citation type="submission" date="2020-02" db="EMBL/GenBank/DDBJ databases">
        <title>A new Streptomyces sp. for controlling soil-borne diseases.</title>
        <authorList>
            <person name="Li X."/>
            <person name="Tian Y."/>
            <person name="Gao K."/>
        </authorList>
    </citation>
    <scope>NUCLEOTIDE SEQUENCE [LARGE SCALE GENOMIC DNA]</scope>
    <source>
        <strain evidence="10">0250</strain>
    </source>
</reference>
<dbReference type="AlphaFoldDB" id="A0A6G4ARK7"/>
<feature type="domain" description="ABC transmembrane type-1" evidence="9">
    <location>
        <begin position="62"/>
        <end position="250"/>
    </location>
</feature>
<dbReference type="InterPro" id="IPR000515">
    <property type="entry name" value="MetI-like"/>
</dbReference>
<evidence type="ECO:0000259" key="9">
    <source>
        <dbReference type="PROSITE" id="PS50928"/>
    </source>
</evidence>
<feature type="transmembrane region" description="Helical" evidence="8">
    <location>
        <begin position="231"/>
        <end position="254"/>
    </location>
</feature>
<evidence type="ECO:0000313" key="11">
    <source>
        <dbReference type="Proteomes" id="UP000476310"/>
    </source>
</evidence>
<evidence type="ECO:0000256" key="7">
    <source>
        <dbReference type="ARBA" id="ARBA00023136"/>
    </source>
</evidence>
<feature type="transmembrane region" description="Helical" evidence="8">
    <location>
        <begin position="124"/>
        <end position="146"/>
    </location>
</feature>
<keyword evidence="11" id="KW-1185">Reference proteome</keyword>
<dbReference type="Proteomes" id="UP000476310">
    <property type="component" value="Unassembled WGS sequence"/>
</dbReference>
<keyword evidence="5 8" id="KW-0812">Transmembrane</keyword>
<comment type="similarity">
    <text evidence="8">Belongs to the binding-protein-dependent transport system permease family.</text>
</comment>
<dbReference type="Pfam" id="PF00528">
    <property type="entry name" value="BPD_transp_1"/>
    <property type="match status" value="1"/>
</dbReference>
<dbReference type="GO" id="GO:0055085">
    <property type="term" value="P:transmembrane transport"/>
    <property type="evidence" value="ECO:0007669"/>
    <property type="project" value="InterPro"/>
</dbReference>
<keyword evidence="4" id="KW-0997">Cell inner membrane</keyword>
<dbReference type="EMBL" id="JAAIKT010000071">
    <property type="protein sequence ID" value="NEW75985.1"/>
    <property type="molecule type" value="Genomic_DNA"/>
</dbReference>
<evidence type="ECO:0000313" key="10">
    <source>
        <dbReference type="EMBL" id="NEW75985.1"/>
    </source>
</evidence>
<sequence>MMRGRPVLTALSALALLFLLGPILLVVAIAFSSGDTVEFPPPGLSGKWFTKALAHQPFQDALITSALVAAGATALALLVGVPAALAIQRRRFRGRRAIEALFLSPAIVPELVLGFALFQQLMVTLRITALGALLIGHTVLLLPYAVRVTGASLAMADPALEEAGRGLGAGPLRTFLHITLPVMTPGIVSAAVLSFLTSFNNVPLSLLLNGPGVSTLPVEMLHYVEFSFDPVVAAVSTLLLVATVLVALVTERLVGFNKVFSK</sequence>
<dbReference type="InterPro" id="IPR035906">
    <property type="entry name" value="MetI-like_sf"/>
</dbReference>
<feature type="transmembrane region" description="Helical" evidence="8">
    <location>
        <begin position="61"/>
        <end position="85"/>
    </location>
</feature>
<gene>
    <name evidence="10" type="ORF">G4H13_37925</name>
</gene>
<dbReference type="PANTHER" id="PTHR43357:SF4">
    <property type="entry name" value="INNER MEMBRANE ABC TRANSPORTER PERMEASE PROTEIN YDCV"/>
    <property type="match status" value="1"/>
</dbReference>
<feature type="transmembrane region" description="Helical" evidence="8">
    <location>
        <begin position="97"/>
        <end position="118"/>
    </location>
</feature>
<keyword evidence="3" id="KW-1003">Cell membrane</keyword>
<comment type="subcellular location">
    <subcellularLocation>
        <location evidence="1">Cell inner membrane</location>
        <topology evidence="1">Multi-pass membrane protein</topology>
    </subcellularLocation>
    <subcellularLocation>
        <location evidence="8">Cell membrane</location>
        <topology evidence="8">Multi-pass membrane protein</topology>
    </subcellularLocation>
</comment>
<keyword evidence="7 8" id="KW-0472">Membrane</keyword>
<dbReference type="CDD" id="cd06261">
    <property type="entry name" value="TM_PBP2"/>
    <property type="match status" value="1"/>
</dbReference>
<dbReference type="PANTHER" id="PTHR43357">
    <property type="entry name" value="INNER MEMBRANE ABC TRANSPORTER PERMEASE PROTEIN YDCV"/>
    <property type="match status" value="1"/>
</dbReference>
<comment type="caution">
    <text evidence="10">The sequence shown here is derived from an EMBL/GenBank/DDBJ whole genome shotgun (WGS) entry which is preliminary data.</text>
</comment>
<accession>A0A6G4ARK7</accession>
<name>A0A6G4ARK7_9ACTN</name>
<evidence type="ECO:0000256" key="1">
    <source>
        <dbReference type="ARBA" id="ARBA00004429"/>
    </source>
</evidence>
<dbReference type="Gene3D" id="1.10.3720.10">
    <property type="entry name" value="MetI-like"/>
    <property type="match status" value="1"/>
</dbReference>
<dbReference type="SUPFAM" id="SSF161098">
    <property type="entry name" value="MetI-like"/>
    <property type="match status" value="1"/>
</dbReference>
<feature type="transmembrane region" description="Helical" evidence="8">
    <location>
        <begin position="175"/>
        <end position="196"/>
    </location>
</feature>
<evidence type="ECO:0000256" key="4">
    <source>
        <dbReference type="ARBA" id="ARBA00022519"/>
    </source>
</evidence>
<organism evidence="10 11">
    <name type="scientific">Streptomyces rhizosphaericus</name>
    <dbReference type="NCBI Taxonomy" id="114699"/>
    <lineage>
        <taxon>Bacteria</taxon>
        <taxon>Bacillati</taxon>
        <taxon>Actinomycetota</taxon>
        <taxon>Actinomycetes</taxon>
        <taxon>Kitasatosporales</taxon>
        <taxon>Streptomycetaceae</taxon>
        <taxon>Streptomyces</taxon>
        <taxon>Streptomyces violaceusniger group</taxon>
    </lineage>
</organism>
<dbReference type="GO" id="GO:0005886">
    <property type="term" value="C:plasma membrane"/>
    <property type="evidence" value="ECO:0007669"/>
    <property type="project" value="UniProtKB-SubCell"/>
</dbReference>
<protein>
    <submittedName>
        <fullName evidence="10">ABC transporter permease</fullName>
    </submittedName>
</protein>
<evidence type="ECO:0000256" key="8">
    <source>
        <dbReference type="RuleBase" id="RU363032"/>
    </source>
</evidence>
<evidence type="ECO:0000256" key="5">
    <source>
        <dbReference type="ARBA" id="ARBA00022692"/>
    </source>
</evidence>